<dbReference type="AlphaFoldDB" id="A0AAD8E9Y2"/>
<reference evidence="1" key="2">
    <citation type="submission" date="2023-05" db="EMBL/GenBank/DDBJ databases">
        <authorList>
            <person name="Fouks B."/>
        </authorList>
    </citation>
    <scope>NUCLEOTIDE SEQUENCE</scope>
    <source>
        <strain evidence="1">Stay&amp;Tobe</strain>
        <tissue evidence="1">Testes</tissue>
    </source>
</reference>
<sequence length="61" mass="6969">IENVTNTVTESRYARELRSMRSAVKHAATVSVNEDRRLRAFYQKMKPVNSKASDVDLNEQG</sequence>
<dbReference type="EMBL" id="JASPKZ010007829">
    <property type="protein sequence ID" value="KAJ9582104.1"/>
    <property type="molecule type" value="Genomic_DNA"/>
</dbReference>
<evidence type="ECO:0000313" key="2">
    <source>
        <dbReference type="Proteomes" id="UP001233999"/>
    </source>
</evidence>
<organism evidence="1 2">
    <name type="scientific">Diploptera punctata</name>
    <name type="common">Pacific beetle cockroach</name>
    <dbReference type="NCBI Taxonomy" id="6984"/>
    <lineage>
        <taxon>Eukaryota</taxon>
        <taxon>Metazoa</taxon>
        <taxon>Ecdysozoa</taxon>
        <taxon>Arthropoda</taxon>
        <taxon>Hexapoda</taxon>
        <taxon>Insecta</taxon>
        <taxon>Pterygota</taxon>
        <taxon>Neoptera</taxon>
        <taxon>Polyneoptera</taxon>
        <taxon>Dictyoptera</taxon>
        <taxon>Blattodea</taxon>
        <taxon>Blaberoidea</taxon>
        <taxon>Blaberidae</taxon>
        <taxon>Diplopterinae</taxon>
        <taxon>Diploptera</taxon>
    </lineage>
</organism>
<proteinExistence type="predicted"/>
<feature type="non-terminal residue" evidence="1">
    <location>
        <position position="61"/>
    </location>
</feature>
<protein>
    <submittedName>
        <fullName evidence="1">Uncharacterized protein</fullName>
    </submittedName>
</protein>
<name>A0AAD8E9Y2_DIPPU</name>
<accession>A0AAD8E9Y2</accession>
<evidence type="ECO:0000313" key="1">
    <source>
        <dbReference type="EMBL" id="KAJ9582104.1"/>
    </source>
</evidence>
<reference evidence="1" key="1">
    <citation type="journal article" date="2023" name="IScience">
        <title>Live-bearing cockroach genome reveals convergent evolutionary mechanisms linked to viviparity in insects and beyond.</title>
        <authorList>
            <person name="Fouks B."/>
            <person name="Harrison M.C."/>
            <person name="Mikhailova A.A."/>
            <person name="Marchal E."/>
            <person name="English S."/>
            <person name="Carruthers M."/>
            <person name="Jennings E.C."/>
            <person name="Chiamaka E.L."/>
            <person name="Frigard R.A."/>
            <person name="Pippel M."/>
            <person name="Attardo G.M."/>
            <person name="Benoit J.B."/>
            <person name="Bornberg-Bauer E."/>
            <person name="Tobe S.S."/>
        </authorList>
    </citation>
    <scope>NUCLEOTIDE SEQUENCE</scope>
    <source>
        <strain evidence="1">Stay&amp;Tobe</strain>
    </source>
</reference>
<keyword evidence="2" id="KW-1185">Reference proteome</keyword>
<comment type="caution">
    <text evidence="1">The sequence shown here is derived from an EMBL/GenBank/DDBJ whole genome shotgun (WGS) entry which is preliminary data.</text>
</comment>
<dbReference type="Proteomes" id="UP001233999">
    <property type="component" value="Unassembled WGS sequence"/>
</dbReference>
<gene>
    <name evidence="1" type="ORF">L9F63_003560</name>
</gene>
<feature type="non-terminal residue" evidence="1">
    <location>
        <position position="1"/>
    </location>
</feature>